<dbReference type="PANTHER" id="PTHR11559">
    <property type="entry name" value="CARBOXYLESTERASE"/>
    <property type="match status" value="1"/>
</dbReference>
<gene>
    <name evidence="5" type="ordered locus">Caul_0584</name>
</gene>
<sequence length="527" mass="56356" precursor="true">MCDLTNGTLRLHRRDLLFAAAAIAATPALARAADDRPVATTRAGQLAGRDVGGVKIFKGIPYGADTTGARFMPPLPAPAWTGVRDALDFGNHAPQQGAERPKLYDSWANPRPESENCLVLNVYTAGLNDGKKRPIMVWFHGGGFASGSSASRYADGTRLAERHDVVVVTVNHRLNAFGYMYLADLGGPDLADSGNVGDLDMVLALKWVRDNAAAFGGDINNVTIFGQSGGGQKVSTLMTMPAAAGLFHKAIVQSGPMLRAFEPDDAKAETRKVLAALDLPPSDIGRLRALATADLSAAVIRSGARFLPVVDGRSLPRHPFDPDAPAVSKSVPLMIGSTRTETASLAGGGDETLFQMNWEDLPGRLAKAPAMRGYDTAQVIAGLRRLHPLAEPSEIYFIATTEGPFHSRARSQADRKFAQGGAPVFMYLMAWETPVDGGRWRSPHSVEHGFVFDNVAVSASMLGAGRDLQRVADAMSGAWTRFAATGSPGWTPYIPSRRATMVFNTQSKVVNDPLREERLLLAAPTET</sequence>
<accession>B0T7H9</accession>
<dbReference type="HOGENOM" id="CLU_006586_16_0_5"/>
<dbReference type="InterPro" id="IPR002018">
    <property type="entry name" value="CarbesteraseB"/>
</dbReference>
<dbReference type="ESTHER" id="causk-b0t7h9">
    <property type="family name" value="Carb_B_Bacteria"/>
</dbReference>
<organism evidence="5">
    <name type="scientific">Caulobacter sp. (strain K31)</name>
    <dbReference type="NCBI Taxonomy" id="366602"/>
    <lineage>
        <taxon>Bacteria</taxon>
        <taxon>Pseudomonadati</taxon>
        <taxon>Pseudomonadota</taxon>
        <taxon>Alphaproteobacteria</taxon>
        <taxon>Caulobacterales</taxon>
        <taxon>Caulobacteraceae</taxon>
        <taxon>Caulobacter</taxon>
    </lineage>
</organism>
<evidence type="ECO:0000313" key="5">
    <source>
        <dbReference type="EMBL" id="ABZ69717.1"/>
    </source>
</evidence>
<feature type="signal peptide" evidence="3">
    <location>
        <begin position="1"/>
        <end position="32"/>
    </location>
</feature>
<dbReference type="GO" id="GO:0016787">
    <property type="term" value="F:hydrolase activity"/>
    <property type="evidence" value="ECO:0007669"/>
    <property type="project" value="UniProtKB-KW"/>
</dbReference>
<feature type="chain" id="PRO_5005122423" description="Carboxylic ester hydrolase" evidence="3">
    <location>
        <begin position="33"/>
        <end position="527"/>
    </location>
</feature>
<evidence type="ECO:0000256" key="1">
    <source>
        <dbReference type="ARBA" id="ARBA00005964"/>
    </source>
</evidence>
<evidence type="ECO:0000256" key="3">
    <source>
        <dbReference type="RuleBase" id="RU361235"/>
    </source>
</evidence>
<evidence type="ECO:0000256" key="2">
    <source>
        <dbReference type="ARBA" id="ARBA00022801"/>
    </source>
</evidence>
<dbReference type="Pfam" id="PF00135">
    <property type="entry name" value="COesterase"/>
    <property type="match status" value="1"/>
</dbReference>
<comment type="similarity">
    <text evidence="1 3">Belongs to the type-B carboxylesterase/lipase family.</text>
</comment>
<proteinExistence type="inferred from homology"/>
<dbReference type="InterPro" id="IPR006311">
    <property type="entry name" value="TAT_signal"/>
</dbReference>
<feature type="domain" description="Carboxylesterase type B" evidence="4">
    <location>
        <begin position="36"/>
        <end position="346"/>
    </location>
</feature>
<dbReference type="STRING" id="366602.Caul_0584"/>
<dbReference type="PROSITE" id="PS00122">
    <property type="entry name" value="CARBOXYLESTERASE_B_1"/>
    <property type="match status" value="1"/>
</dbReference>
<dbReference type="AlphaFoldDB" id="B0T7H9"/>
<dbReference type="KEGG" id="cak:Caul_0584"/>
<dbReference type="EMBL" id="CP000927">
    <property type="protein sequence ID" value="ABZ69717.1"/>
    <property type="molecule type" value="Genomic_DNA"/>
</dbReference>
<dbReference type="InterPro" id="IPR029058">
    <property type="entry name" value="AB_hydrolase_fold"/>
</dbReference>
<dbReference type="eggNOG" id="COG2272">
    <property type="taxonomic scope" value="Bacteria"/>
</dbReference>
<dbReference type="EC" id="3.1.1.-" evidence="3"/>
<name>B0T7H9_CAUSK</name>
<dbReference type="InterPro" id="IPR050309">
    <property type="entry name" value="Type-B_Carboxylest/Lipase"/>
</dbReference>
<keyword evidence="2 3" id="KW-0378">Hydrolase</keyword>
<dbReference type="OrthoDB" id="9775851at2"/>
<dbReference type="Gene3D" id="3.40.50.1820">
    <property type="entry name" value="alpha/beta hydrolase"/>
    <property type="match status" value="1"/>
</dbReference>
<reference evidence="5" key="1">
    <citation type="submission" date="2008-01" db="EMBL/GenBank/DDBJ databases">
        <title>Complete sequence of chromosome of Caulobacter sp. K31.</title>
        <authorList>
            <consortium name="US DOE Joint Genome Institute"/>
            <person name="Copeland A."/>
            <person name="Lucas S."/>
            <person name="Lapidus A."/>
            <person name="Barry K."/>
            <person name="Glavina del Rio T."/>
            <person name="Dalin E."/>
            <person name="Tice H."/>
            <person name="Pitluck S."/>
            <person name="Bruce D."/>
            <person name="Goodwin L."/>
            <person name="Thompson L.S."/>
            <person name="Brettin T."/>
            <person name="Detter J.C."/>
            <person name="Han C."/>
            <person name="Schmutz J."/>
            <person name="Larimer F."/>
            <person name="Land M."/>
            <person name="Hauser L."/>
            <person name="Kyrpides N."/>
            <person name="Kim E."/>
            <person name="Stephens C."/>
            <person name="Richardson P."/>
        </authorList>
    </citation>
    <scope>NUCLEOTIDE SEQUENCE [LARGE SCALE GENOMIC DNA]</scope>
    <source>
        <strain evidence="5">K31</strain>
    </source>
</reference>
<evidence type="ECO:0000259" key="4">
    <source>
        <dbReference type="Pfam" id="PF00135"/>
    </source>
</evidence>
<dbReference type="SUPFAM" id="SSF53474">
    <property type="entry name" value="alpha/beta-Hydrolases"/>
    <property type="match status" value="1"/>
</dbReference>
<keyword evidence="3" id="KW-0732">Signal</keyword>
<dbReference type="InterPro" id="IPR019826">
    <property type="entry name" value="Carboxylesterase_B_AS"/>
</dbReference>
<protein>
    <recommendedName>
        <fullName evidence="3">Carboxylic ester hydrolase</fullName>
        <ecNumber evidence="3">3.1.1.-</ecNumber>
    </recommendedName>
</protein>
<dbReference type="PROSITE" id="PS51318">
    <property type="entry name" value="TAT"/>
    <property type="match status" value="1"/>
</dbReference>